<evidence type="ECO:0000259" key="3">
    <source>
        <dbReference type="Pfam" id="PF03061"/>
    </source>
</evidence>
<dbReference type="SUPFAM" id="SSF54637">
    <property type="entry name" value="Thioesterase/thiol ester dehydrase-isomerase"/>
    <property type="match status" value="1"/>
</dbReference>
<keyword evidence="5" id="KW-1185">Reference proteome</keyword>
<evidence type="ECO:0000313" key="4">
    <source>
        <dbReference type="EMBL" id="BDB99937.1"/>
    </source>
</evidence>
<comment type="similarity">
    <text evidence="1">Belongs to the thioesterase PaaI family.</text>
</comment>
<dbReference type="InterPro" id="IPR029069">
    <property type="entry name" value="HotDog_dom_sf"/>
</dbReference>
<sequence>MILSKAFFSFFFIADMDLQKLLEENDPVFKYIGAEVLEIKEGYAKIQIPYKSELCRRGNVLNGGIIMTSMDFAGGLATMTVNDGLDQVTQELKVNFLEPMYKGPFIVEGKVVRKGKTTVVVEITFKDVEGRIGAIGLGTWYIIRDRKVSADR</sequence>
<protein>
    <submittedName>
        <fullName evidence="4">Esterase</fullName>
    </submittedName>
</protein>
<dbReference type="EMBL" id="AP025226">
    <property type="protein sequence ID" value="BDB99937.1"/>
    <property type="molecule type" value="Genomic_DNA"/>
</dbReference>
<dbReference type="Proteomes" id="UP001319921">
    <property type="component" value="Chromosome"/>
</dbReference>
<dbReference type="InterPro" id="IPR006683">
    <property type="entry name" value="Thioestr_dom"/>
</dbReference>
<name>A0AAQ4CVV6_9CREN</name>
<dbReference type="GO" id="GO:0047617">
    <property type="term" value="F:fatty acyl-CoA hydrolase activity"/>
    <property type="evidence" value="ECO:0007669"/>
    <property type="project" value="InterPro"/>
</dbReference>
<evidence type="ECO:0000256" key="2">
    <source>
        <dbReference type="ARBA" id="ARBA00022801"/>
    </source>
</evidence>
<dbReference type="Gene3D" id="3.10.129.10">
    <property type="entry name" value="Hotdog Thioesterase"/>
    <property type="match status" value="1"/>
</dbReference>
<organism evidence="4 5">
    <name type="scientific">Saccharolobus caldissimus</name>
    <dbReference type="NCBI Taxonomy" id="1702097"/>
    <lineage>
        <taxon>Archaea</taxon>
        <taxon>Thermoproteota</taxon>
        <taxon>Thermoprotei</taxon>
        <taxon>Sulfolobales</taxon>
        <taxon>Sulfolobaceae</taxon>
        <taxon>Saccharolobus</taxon>
    </lineage>
</organism>
<reference evidence="4 5" key="1">
    <citation type="journal article" date="2022" name="Microbiol. Resour. Announc.">
        <title>Complete Genome Sequence of the Hyperthermophilic and Acidophilic Archaeon Saccharolobus caldissimus Strain HS-3T.</title>
        <authorList>
            <person name="Sakai H.D."/>
            <person name="Kurosawa N."/>
        </authorList>
    </citation>
    <scope>NUCLEOTIDE SEQUENCE [LARGE SCALE GENOMIC DNA]</scope>
    <source>
        <strain evidence="4 5">JCM32116</strain>
    </source>
</reference>
<evidence type="ECO:0000313" key="5">
    <source>
        <dbReference type="Proteomes" id="UP001319921"/>
    </source>
</evidence>
<dbReference type="Pfam" id="PF03061">
    <property type="entry name" value="4HBT"/>
    <property type="match status" value="1"/>
</dbReference>
<dbReference type="InterPro" id="IPR039298">
    <property type="entry name" value="ACOT13"/>
</dbReference>
<dbReference type="CDD" id="cd03443">
    <property type="entry name" value="PaaI_thioesterase"/>
    <property type="match status" value="1"/>
</dbReference>
<keyword evidence="2" id="KW-0378">Hydrolase</keyword>
<gene>
    <name evidence="4" type="ORF">SACC_29540</name>
</gene>
<dbReference type="NCBIfam" id="TIGR00369">
    <property type="entry name" value="unchar_dom_1"/>
    <property type="match status" value="1"/>
</dbReference>
<feature type="domain" description="Thioesterase" evidence="3">
    <location>
        <begin position="59"/>
        <end position="133"/>
    </location>
</feature>
<proteinExistence type="inferred from homology"/>
<evidence type="ECO:0000256" key="1">
    <source>
        <dbReference type="ARBA" id="ARBA00008324"/>
    </source>
</evidence>
<dbReference type="AlphaFoldDB" id="A0AAQ4CVV6"/>
<dbReference type="FunFam" id="3.10.129.10:FF:000113">
    <property type="entry name" value="Thioesterase superfamily protein"/>
    <property type="match status" value="1"/>
</dbReference>
<dbReference type="InterPro" id="IPR003736">
    <property type="entry name" value="PAAI_dom"/>
</dbReference>
<dbReference type="KEGG" id="scas:SACC_29540"/>
<accession>A0AAQ4CVV6</accession>
<dbReference type="PANTHER" id="PTHR21660">
    <property type="entry name" value="THIOESTERASE SUPERFAMILY MEMBER-RELATED"/>
    <property type="match status" value="1"/>
</dbReference>
<dbReference type="PANTHER" id="PTHR21660:SF1">
    <property type="entry name" value="ACYL-COENZYME A THIOESTERASE 13"/>
    <property type="match status" value="1"/>
</dbReference>